<name>A0AAI9UWP4_9PEZI</name>
<reference evidence="1 2" key="1">
    <citation type="submission" date="2016-10" db="EMBL/GenBank/DDBJ databases">
        <title>The genome sequence of Colletotrichum fioriniae PJ7.</title>
        <authorList>
            <person name="Baroncelli R."/>
        </authorList>
    </citation>
    <scope>NUCLEOTIDE SEQUENCE [LARGE SCALE GENOMIC DNA]</scope>
    <source>
        <strain evidence="1">Col 31</strain>
    </source>
</reference>
<comment type="caution">
    <text evidence="1">The sequence shown here is derived from an EMBL/GenBank/DDBJ whole genome shotgun (WGS) entry which is preliminary data.</text>
</comment>
<evidence type="ECO:0000313" key="1">
    <source>
        <dbReference type="EMBL" id="KAK1464344.1"/>
    </source>
</evidence>
<dbReference type="EMBL" id="MLGG01000006">
    <property type="protein sequence ID" value="KAK1464344.1"/>
    <property type="molecule type" value="Genomic_DNA"/>
</dbReference>
<dbReference type="AlphaFoldDB" id="A0AAI9UWP4"/>
<organism evidence="1 2">
    <name type="scientific">Colletotrichum melonis</name>
    <dbReference type="NCBI Taxonomy" id="1209925"/>
    <lineage>
        <taxon>Eukaryota</taxon>
        <taxon>Fungi</taxon>
        <taxon>Dikarya</taxon>
        <taxon>Ascomycota</taxon>
        <taxon>Pezizomycotina</taxon>
        <taxon>Sordariomycetes</taxon>
        <taxon>Hypocreomycetidae</taxon>
        <taxon>Glomerellales</taxon>
        <taxon>Glomerellaceae</taxon>
        <taxon>Colletotrichum</taxon>
        <taxon>Colletotrichum acutatum species complex</taxon>
    </lineage>
</organism>
<keyword evidence="2" id="KW-1185">Reference proteome</keyword>
<proteinExistence type="predicted"/>
<dbReference type="Proteomes" id="UP001239795">
    <property type="component" value="Unassembled WGS sequence"/>
</dbReference>
<protein>
    <submittedName>
        <fullName evidence="1">Uncharacterized protein</fullName>
    </submittedName>
</protein>
<sequence>GRHTTVHQQGKPAQTLVSSCIPPTAYASTAFNAAARVSHVPWCSRVLLLRSLPLPPHLPPLSCLTLPPRPIRSLHQAAATAISNHDFSVTLPKAKFIAFATHLLPCRLLPKTVHFNQFYNETPASHSPTPHVLPMNKKDCRQTAINAPSGGPLFRCFRASQDHFASPLPGHPCTSYRSCVTMHTKNSPYLEGEAASATSFLSSHYQRRHQDHHHWVLPIRPQNTLYPKAYPPCWTIREPQQRQEDRQPSWV</sequence>
<feature type="non-terminal residue" evidence="1">
    <location>
        <position position="1"/>
    </location>
</feature>
<accession>A0AAI9UWP4</accession>
<evidence type="ECO:0000313" key="2">
    <source>
        <dbReference type="Proteomes" id="UP001239795"/>
    </source>
</evidence>
<gene>
    <name evidence="1" type="ORF">CMEL01_13105</name>
</gene>